<sequence length="42" mass="5025">MKDVIWKIRRNRKKQSEIEGAVLNRSSGLPFAFRFSRSLSEW</sequence>
<reference evidence="1 2" key="1">
    <citation type="submission" date="2010-01" db="EMBL/GenBank/DDBJ databases">
        <authorList>
            <person name="Weinstock G."/>
            <person name="Sodergren E."/>
            <person name="Clifton S."/>
            <person name="Fulton L."/>
            <person name="Fulton B."/>
            <person name="Courtney L."/>
            <person name="Fronick C."/>
            <person name="Harrison M."/>
            <person name="Strong C."/>
            <person name="Farmer C."/>
            <person name="Delahaunty K."/>
            <person name="Markovic C."/>
            <person name="Hall O."/>
            <person name="Minx P."/>
            <person name="Tomlinson C."/>
            <person name="Mitreva M."/>
            <person name="Nelson J."/>
            <person name="Hou S."/>
            <person name="Wollam A."/>
            <person name="Pepin K.H."/>
            <person name="Johnson M."/>
            <person name="Bhonagiri V."/>
            <person name="Nash W.E."/>
            <person name="Warren W."/>
            <person name="Chinwalla A."/>
            <person name="Mardis E.R."/>
            <person name="Wilson R.K."/>
        </authorList>
    </citation>
    <scope>NUCLEOTIDE SEQUENCE [LARGE SCALE GENOMIC DNA]</scope>
    <source>
        <strain evidence="1 2">DSM 13479</strain>
    </source>
</reference>
<proteinExistence type="predicted"/>
<dbReference type="Proteomes" id="UP000004968">
    <property type="component" value="Unassembled WGS sequence"/>
</dbReference>
<evidence type="ECO:0000313" key="1">
    <source>
        <dbReference type="EMBL" id="EFC96450.1"/>
    </source>
</evidence>
<accession>D3AP11</accession>
<dbReference type="AlphaFoldDB" id="D3AP11"/>
<comment type="caution">
    <text evidence="1">The sequence shown here is derived from an EMBL/GenBank/DDBJ whole genome shotgun (WGS) entry which is preliminary data.</text>
</comment>
<organism evidence="1 2">
    <name type="scientific">Hungatella hathewayi DSM 13479</name>
    <dbReference type="NCBI Taxonomy" id="566550"/>
    <lineage>
        <taxon>Bacteria</taxon>
        <taxon>Bacillati</taxon>
        <taxon>Bacillota</taxon>
        <taxon>Clostridia</taxon>
        <taxon>Lachnospirales</taxon>
        <taxon>Lachnospiraceae</taxon>
        <taxon>Hungatella</taxon>
    </lineage>
</organism>
<name>D3AP11_9FIRM</name>
<dbReference type="EMBL" id="ACIO01000550">
    <property type="protein sequence ID" value="EFC96450.1"/>
    <property type="molecule type" value="Genomic_DNA"/>
</dbReference>
<gene>
    <name evidence="1" type="ORF">CLOSTHATH_05363</name>
</gene>
<protein>
    <submittedName>
        <fullName evidence="1">Uncharacterized protein</fullName>
    </submittedName>
</protein>
<dbReference type="HOGENOM" id="CLU_3252615_0_0_9"/>
<evidence type="ECO:0000313" key="2">
    <source>
        <dbReference type="Proteomes" id="UP000004968"/>
    </source>
</evidence>